<dbReference type="InterPro" id="IPR030489">
    <property type="entry name" value="TR_Rrf2-type_CS"/>
</dbReference>
<dbReference type="InterPro" id="IPR000944">
    <property type="entry name" value="Tscrpt_reg_Rrf2"/>
</dbReference>
<sequence>MLSQTVEYALRAIVSLANEAPAAQTNVQIAKVTKVPAAYLSKVMASLNRAGLVHSQRGPNGGFTLAKNPEDLSLLEVVNAVDPIRRIETCPLDIASHGTRLCPLHRRMDNAIKTVEQAFANTTLAEVLADSNGSKPLCESANSNLVNLS</sequence>
<dbReference type="SUPFAM" id="SSF46785">
    <property type="entry name" value="Winged helix' DNA-binding domain"/>
    <property type="match status" value="1"/>
</dbReference>
<dbReference type="PROSITE" id="PS01332">
    <property type="entry name" value="HTH_RRF2_1"/>
    <property type="match status" value="1"/>
</dbReference>
<dbReference type="InterPro" id="IPR036388">
    <property type="entry name" value="WH-like_DNA-bd_sf"/>
</dbReference>
<dbReference type="EMBL" id="CP036276">
    <property type="protein sequence ID" value="QDU45479.1"/>
    <property type="molecule type" value="Genomic_DNA"/>
</dbReference>
<evidence type="ECO:0000313" key="2">
    <source>
        <dbReference type="Proteomes" id="UP000319383"/>
    </source>
</evidence>
<dbReference type="KEGG" id="sdyn:Mal52_39730"/>
<gene>
    <name evidence="1" type="primary">iscR</name>
    <name evidence="1" type="ORF">Mal52_39730</name>
</gene>
<dbReference type="InterPro" id="IPR036390">
    <property type="entry name" value="WH_DNA-bd_sf"/>
</dbReference>
<accession>A0A517ZSK7</accession>
<dbReference type="AlphaFoldDB" id="A0A517ZSK7"/>
<name>A0A517ZSK7_9PLAN</name>
<dbReference type="Proteomes" id="UP000319383">
    <property type="component" value="Chromosome"/>
</dbReference>
<dbReference type="Pfam" id="PF02082">
    <property type="entry name" value="Rrf2"/>
    <property type="match status" value="1"/>
</dbReference>
<proteinExistence type="predicted"/>
<dbReference type="PROSITE" id="PS51197">
    <property type="entry name" value="HTH_RRF2_2"/>
    <property type="match status" value="1"/>
</dbReference>
<dbReference type="PANTHER" id="PTHR33221:SF13">
    <property type="entry name" value="TRANSCRIPTIONAL REGULATOR-RELATED"/>
    <property type="match status" value="1"/>
</dbReference>
<dbReference type="RefSeq" id="WP_145377909.1">
    <property type="nucleotide sequence ID" value="NZ_CAXBED010000181.1"/>
</dbReference>
<dbReference type="GO" id="GO:0005829">
    <property type="term" value="C:cytosol"/>
    <property type="evidence" value="ECO:0007669"/>
    <property type="project" value="TreeGrafter"/>
</dbReference>
<dbReference type="Gene3D" id="1.10.10.10">
    <property type="entry name" value="Winged helix-like DNA-binding domain superfamily/Winged helix DNA-binding domain"/>
    <property type="match status" value="1"/>
</dbReference>
<evidence type="ECO:0000313" key="1">
    <source>
        <dbReference type="EMBL" id="QDU45479.1"/>
    </source>
</evidence>
<reference evidence="1 2" key="1">
    <citation type="submission" date="2019-02" db="EMBL/GenBank/DDBJ databases">
        <title>Deep-cultivation of Planctomycetes and their phenomic and genomic characterization uncovers novel biology.</title>
        <authorList>
            <person name="Wiegand S."/>
            <person name="Jogler M."/>
            <person name="Boedeker C."/>
            <person name="Pinto D."/>
            <person name="Vollmers J."/>
            <person name="Rivas-Marin E."/>
            <person name="Kohn T."/>
            <person name="Peeters S.H."/>
            <person name="Heuer A."/>
            <person name="Rast P."/>
            <person name="Oberbeckmann S."/>
            <person name="Bunk B."/>
            <person name="Jeske O."/>
            <person name="Meyerdierks A."/>
            <person name="Storesund J.E."/>
            <person name="Kallscheuer N."/>
            <person name="Luecker S."/>
            <person name="Lage O.M."/>
            <person name="Pohl T."/>
            <person name="Merkel B.J."/>
            <person name="Hornburger P."/>
            <person name="Mueller R.-W."/>
            <person name="Bruemmer F."/>
            <person name="Labrenz M."/>
            <person name="Spormann A.M."/>
            <person name="Op den Camp H."/>
            <person name="Overmann J."/>
            <person name="Amann R."/>
            <person name="Jetten M.S.M."/>
            <person name="Mascher T."/>
            <person name="Medema M.H."/>
            <person name="Devos D.P."/>
            <person name="Kaster A.-K."/>
            <person name="Ovreas L."/>
            <person name="Rohde M."/>
            <person name="Galperin M.Y."/>
            <person name="Jogler C."/>
        </authorList>
    </citation>
    <scope>NUCLEOTIDE SEQUENCE [LARGE SCALE GENOMIC DNA]</scope>
    <source>
        <strain evidence="1 2">Mal52</strain>
    </source>
</reference>
<keyword evidence="2" id="KW-1185">Reference proteome</keyword>
<dbReference type="NCBIfam" id="TIGR00738">
    <property type="entry name" value="rrf2_super"/>
    <property type="match status" value="1"/>
</dbReference>
<dbReference type="GO" id="GO:0003700">
    <property type="term" value="F:DNA-binding transcription factor activity"/>
    <property type="evidence" value="ECO:0007669"/>
    <property type="project" value="TreeGrafter"/>
</dbReference>
<dbReference type="PANTHER" id="PTHR33221">
    <property type="entry name" value="WINGED HELIX-TURN-HELIX TRANSCRIPTIONAL REGULATOR, RRF2 FAMILY"/>
    <property type="match status" value="1"/>
</dbReference>
<organism evidence="1 2">
    <name type="scientific">Symmachiella dynata</name>
    <dbReference type="NCBI Taxonomy" id="2527995"/>
    <lineage>
        <taxon>Bacteria</taxon>
        <taxon>Pseudomonadati</taxon>
        <taxon>Planctomycetota</taxon>
        <taxon>Planctomycetia</taxon>
        <taxon>Planctomycetales</taxon>
        <taxon>Planctomycetaceae</taxon>
        <taxon>Symmachiella</taxon>
    </lineage>
</organism>
<protein>
    <submittedName>
        <fullName evidence="1">HTH-type transcriptional regulator IscR</fullName>
    </submittedName>
</protein>